<keyword evidence="3" id="KW-1185">Reference proteome</keyword>
<sequence>MKFIDIENWKRKDHYNYLKQLNYPHFNICGNLDITRFNRYIKEKESPFFISMLYASVKTANIIKEFRFRIREDKVVEHETVNPSFTVMTENEVFSFCTVKFIDEFNDFKTNTSKEIQKAKNNGSIEDEPERDDLLYITSIPWISFTNVTHPIQMNPVDSIPRISWGKYFEENGKIKLPISVQAHHALVDGIHVGQYFSTIQEILDNPAKHLD</sequence>
<protein>
    <submittedName>
        <fullName evidence="2">Chloramphenicol acetyltransferase</fullName>
    </submittedName>
</protein>
<dbReference type="RefSeq" id="WP_124998307.1">
    <property type="nucleotide sequence ID" value="NZ_BHYK01000003.1"/>
</dbReference>
<dbReference type="PANTHER" id="PTHR38474">
    <property type="entry name" value="SLR0299 PROTEIN"/>
    <property type="match status" value="1"/>
</dbReference>
<name>A0A401UI74_9CLOT</name>
<gene>
    <name evidence="2" type="ORF">Ctaglu_07920</name>
</gene>
<dbReference type="EMBL" id="BHYK01000003">
    <property type="protein sequence ID" value="GCD09169.1"/>
    <property type="molecule type" value="Genomic_DNA"/>
</dbReference>
<evidence type="ECO:0000313" key="2">
    <source>
        <dbReference type="EMBL" id="GCD09169.1"/>
    </source>
</evidence>
<organism evidence="2 3">
    <name type="scientific">Clostridium tagluense</name>
    <dbReference type="NCBI Taxonomy" id="360422"/>
    <lineage>
        <taxon>Bacteria</taxon>
        <taxon>Bacillati</taxon>
        <taxon>Bacillota</taxon>
        <taxon>Clostridia</taxon>
        <taxon>Eubacteriales</taxon>
        <taxon>Clostridiaceae</taxon>
        <taxon>Clostridium</taxon>
    </lineage>
</organism>
<dbReference type="PANTHER" id="PTHR38474:SF1">
    <property type="entry name" value="SLR0299 PROTEIN"/>
    <property type="match status" value="1"/>
</dbReference>
<dbReference type="Pfam" id="PF00302">
    <property type="entry name" value="CAT"/>
    <property type="match status" value="1"/>
</dbReference>
<accession>A0A401UI74</accession>
<dbReference type="InterPro" id="IPR001707">
    <property type="entry name" value="Cmp_AcTrfase"/>
</dbReference>
<dbReference type="AlphaFoldDB" id="A0A401UI74"/>
<comment type="caution">
    <text evidence="2">The sequence shown here is derived from an EMBL/GenBank/DDBJ whole genome shotgun (WGS) entry which is preliminary data.</text>
</comment>
<dbReference type="OrthoDB" id="9801766at2"/>
<dbReference type="SUPFAM" id="SSF52777">
    <property type="entry name" value="CoA-dependent acyltransferases"/>
    <property type="match status" value="1"/>
</dbReference>
<feature type="active site" description="Proton acceptor" evidence="1">
    <location>
        <position position="185"/>
    </location>
</feature>
<dbReference type="InterPro" id="IPR023213">
    <property type="entry name" value="CAT-like_dom_sf"/>
</dbReference>
<reference evidence="2 3" key="1">
    <citation type="submission" date="2018-11" db="EMBL/GenBank/DDBJ databases">
        <title>Genome sequencing and assembly of Clostridium tagluense strain A121.</title>
        <authorList>
            <person name="Murakami T."/>
            <person name="Segawa T."/>
            <person name="Shcherbakova V.A."/>
            <person name="Mori H."/>
            <person name="Yoshimura Y."/>
        </authorList>
    </citation>
    <scope>NUCLEOTIDE SEQUENCE [LARGE SCALE GENOMIC DNA]</scope>
    <source>
        <strain evidence="2 3">A121</strain>
    </source>
</reference>
<dbReference type="Gene3D" id="3.30.559.10">
    <property type="entry name" value="Chloramphenicol acetyltransferase-like domain"/>
    <property type="match status" value="1"/>
</dbReference>
<keyword evidence="2" id="KW-0808">Transferase</keyword>
<dbReference type="Proteomes" id="UP000287872">
    <property type="component" value="Unassembled WGS sequence"/>
</dbReference>
<proteinExistence type="predicted"/>
<evidence type="ECO:0000313" key="3">
    <source>
        <dbReference type="Proteomes" id="UP000287872"/>
    </source>
</evidence>
<dbReference type="GO" id="GO:0008811">
    <property type="term" value="F:chloramphenicol O-acetyltransferase activity"/>
    <property type="evidence" value="ECO:0007669"/>
    <property type="project" value="InterPro"/>
</dbReference>
<dbReference type="SMART" id="SM01059">
    <property type="entry name" value="CAT"/>
    <property type="match status" value="1"/>
</dbReference>
<dbReference type="PIRSF" id="PIRSF000440">
    <property type="entry name" value="CAT"/>
    <property type="match status" value="1"/>
</dbReference>
<evidence type="ECO:0000256" key="1">
    <source>
        <dbReference type="PIRSR" id="PIRSR000440-1"/>
    </source>
</evidence>